<dbReference type="InterPro" id="IPR036663">
    <property type="entry name" value="Fumarylacetoacetase_C_sf"/>
</dbReference>
<evidence type="ECO:0000313" key="4">
    <source>
        <dbReference type="Proteomes" id="UP000315677"/>
    </source>
</evidence>
<dbReference type="PANTHER" id="PTHR30143">
    <property type="entry name" value="ACID HYDRATASE"/>
    <property type="match status" value="1"/>
</dbReference>
<dbReference type="PANTHER" id="PTHR30143:SF0">
    <property type="entry name" value="2-KETO-4-PENTENOATE HYDRATASE"/>
    <property type="match status" value="1"/>
</dbReference>
<dbReference type="RefSeq" id="WP_142062568.1">
    <property type="nucleotide sequence ID" value="NZ_VFPA01000006.1"/>
</dbReference>
<dbReference type="OrthoDB" id="9792137at2"/>
<accession>A0A543D0T0</accession>
<dbReference type="Gene3D" id="3.90.850.10">
    <property type="entry name" value="Fumarylacetoacetase-like, C-terminal domain"/>
    <property type="match status" value="1"/>
</dbReference>
<evidence type="ECO:0000259" key="2">
    <source>
        <dbReference type="Pfam" id="PF01557"/>
    </source>
</evidence>
<dbReference type="SUPFAM" id="SSF56529">
    <property type="entry name" value="FAH"/>
    <property type="match status" value="1"/>
</dbReference>
<dbReference type="GO" id="GO:0008684">
    <property type="term" value="F:2-oxopent-4-enoate hydratase activity"/>
    <property type="evidence" value="ECO:0007669"/>
    <property type="project" value="TreeGrafter"/>
</dbReference>
<dbReference type="EMBL" id="VFPA01000006">
    <property type="protein sequence ID" value="TQM02953.1"/>
    <property type="molecule type" value="Genomic_DNA"/>
</dbReference>
<dbReference type="Proteomes" id="UP000315677">
    <property type="component" value="Unassembled WGS sequence"/>
</dbReference>
<evidence type="ECO:0000256" key="1">
    <source>
        <dbReference type="ARBA" id="ARBA00023239"/>
    </source>
</evidence>
<dbReference type="Pfam" id="PF01557">
    <property type="entry name" value="FAA_hydrolase"/>
    <property type="match status" value="1"/>
</dbReference>
<keyword evidence="4" id="KW-1185">Reference proteome</keyword>
<dbReference type="AlphaFoldDB" id="A0A543D0T0"/>
<feature type="domain" description="Fumarylacetoacetase-like C-terminal" evidence="2">
    <location>
        <begin position="85"/>
        <end position="255"/>
    </location>
</feature>
<sequence>MIETNAAELARLLRTAQQAGTRVPRAAAPGLDAAAGHAVQTAGRALRVAEGDRQAGWKVGLTTEAAQATVSATGPVSGYLVGSTVTAVAPTFDATLLPAPRVEVEVAFVLAGGLQGPDLTAADVLAATAYLAPALEIVDSRWEGGPDGVGALLADDVSAAAVVVGQRVDPDAVALPELRVTGRVGATEVSGGAENVFGDPARAVAWLCADLHRRGEGLRAGDLVLSGALCGPTPVRVGDAVEADLGALGRLRTEFVTSA</sequence>
<comment type="caution">
    <text evidence="3">The sequence shown here is derived from an EMBL/GenBank/DDBJ whole genome shotgun (WGS) entry which is preliminary data.</text>
</comment>
<proteinExistence type="predicted"/>
<keyword evidence="1" id="KW-0456">Lyase</keyword>
<reference evidence="3 4" key="1">
    <citation type="submission" date="2019-06" db="EMBL/GenBank/DDBJ databases">
        <title>Sequencing the genomes of 1000 actinobacteria strains.</title>
        <authorList>
            <person name="Klenk H.-P."/>
        </authorList>
    </citation>
    <scope>NUCLEOTIDE SEQUENCE [LARGE SCALE GENOMIC DNA]</scope>
    <source>
        <strain evidence="3 4">DSM 45301</strain>
    </source>
</reference>
<evidence type="ECO:0000313" key="3">
    <source>
        <dbReference type="EMBL" id="TQM02953.1"/>
    </source>
</evidence>
<name>A0A543D0T0_9PSEU</name>
<dbReference type="GO" id="GO:0005737">
    <property type="term" value="C:cytoplasm"/>
    <property type="evidence" value="ECO:0007669"/>
    <property type="project" value="TreeGrafter"/>
</dbReference>
<organism evidence="3 4">
    <name type="scientific">Pseudonocardia kunmingensis</name>
    <dbReference type="NCBI Taxonomy" id="630975"/>
    <lineage>
        <taxon>Bacteria</taxon>
        <taxon>Bacillati</taxon>
        <taxon>Actinomycetota</taxon>
        <taxon>Actinomycetes</taxon>
        <taxon>Pseudonocardiales</taxon>
        <taxon>Pseudonocardiaceae</taxon>
        <taxon>Pseudonocardia</taxon>
    </lineage>
</organism>
<protein>
    <submittedName>
        <fullName evidence="3">2-keto-4-pentenoate hydratase</fullName>
    </submittedName>
</protein>
<gene>
    <name evidence="3" type="ORF">FB558_7597</name>
</gene>
<dbReference type="InterPro" id="IPR050772">
    <property type="entry name" value="Hydratase-Decarb/MhpD_sf"/>
</dbReference>
<dbReference type="InterPro" id="IPR011234">
    <property type="entry name" value="Fumarylacetoacetase-like_C"/>
</dbReference>